<keyword evidence="2" id="KW-0813">Transport</keyword>
<evidence type="ECO:0000259" key="5">
    <source>
        <dbReference type="PROSITE" id="PS50893"/>
    </source>
</evidence>
<dbReference type="InterPro" id="IPR050153">
    <property type="entry name" value="Metal_Ion_Import_ABC"/>
</dbReference>
<dbReference type="EMBL" id="QUMW01000005">
    <property type="protein sequence ID" value="REG26225.1"/>
    <property type="molecule type" value="Genomic_DNA"/>
</dbReference>
<dbReference type="InterPro" id="IPR003439">
    <property type="entry name" value="ABC_transporter-like_ATP-bd"/>
</dbReference>
<dbReference type="AlphaFoldDB" id="A0A3E0B2P5"/>
<comment type="similarity">
    <text evidence="1">Belongs to the ABC transporter superfamily.</text>
</comment>
<dbReference type="SMART" id="SM00382">
    <property type="entry name" value="AAA"/>
    <property type="match status" value="1"/>
</dbReference>
<evidence type="ECO:0000256" key="3">
    <source>
        <dbReference type="ARBA" id="ARBA00022741"/>
    </source>
</evidence>
<dbReference type="Gene3D" id="3.40.50.300">
    <property type="entry name" value="P-loop containing nucleotide triphosphate hydrolases"/>
    <property type="match status" value="1"/>
</dbReference>
<evidence type="ECO:0000313" key="7">
    <source>
        <dbReference type="Proteomes" id="UP000257076"/>
    </source>
</evidence>
<evidence type="ECO:0000256" key="1">
    <source>
        <dbReference type="ARBA" id="ARBA00005417"/>
    </source>
</evidence>
<evidence type="ECO:0000256" key="4">
    <source>
        <dbReference type="ARBA" id="ARBA00022840"/>
    </source>
</evidence>
<dbReference type="InterPro" id="IPR027417">
    <property type="entry name" value="P-loop_NTPase"/>
</dbReference>
<sequence>MKTSLEIKNLTVSYSNKIALTDVNFSMETGKLIGIIGPNGSGKSTLMKAVLNLTAKDSGEVQINEKSLEEVRENIAYIPQRSNIDWDFPILVRDTVLLGTYPKLGLFKRPKAKEKKMAEEALKKVGMEDFSDKQIGELSGGQQQRVFLARSLAQDADVFFMDEPFVGIDIHSEEIIINILKELRDQGKTLFVIHHDLTKVEDYFDELILVNKELVATGAVYDVFTPELMERTFNTPLTVLENMGGKLS</sequence>
<dbReference type="InterPro" id="IPR003593">
    <property type="entry name" value="AAA+_ATPase"/>
</dbReference>
<dbReference type="OrthoDB" id="9806726at2"/>
<accession>A0A3E0B2P5</accession>
<keyword evidence="7" id="KW-1185">Reference proteome</keyword>
<dbReference type="Pfam" id="PF00005">
    <property type="entry name" value="ABC_tran"/>
    <property type="match status" value="1"/>
</dbReference>
<evidence type="ECO:0000256" key="2">
    <source>
        <dbReference type="ARBA" id="ARBA00022448"/>
    </source>
</evidence>
<dbReference type="PROSITE" id="PS00211">
    <property type="entry name" value="ABC_TRANSPORTER_1"/>
    <property type="match status" value="1"/>
</dbReference>
<comment type="caution">
    <text evidence="6">The sequence shown here is derived from an EMBL/GenBank/DDBJ whole genome shotgun (WGS) entry which is preliminary data.</text>
</comment>
<protein>
    <submittedName>
        <fullName evidence="6">Iron/zinc/copper transport system ATP-binding protein</fullName>
    </submittedName>
</protein>
<dbReference type="PROSITE" id="PS50893">
    <property type="entry name" value="ABC_TRANSPORTER_2"/>
    <property type="match status" value="1"/>
</dbReference>
<proteinExistence type="inferred from homology"/>
<keyword evidence="3" id="KW-0547">Nucleotide-binding</keyword>
<gene>
    <name evidence="6" type="ORF">DFR63_0230</name>
</gene>
<dbReference type="GO" id="GO:0005524">
    <property type="term" value="F:ATP binding"/>
    <property type="evidence" value="ECO:0007669"/>
    <property type="project" value="UniProtKB-KW"/>
</dbReference>
<feature type="domain" description="ABC transporter" evidence="5">
    <location>
        <begin position="5"/>
        <end position="237"/>
    </location>
</feature>
<reference evidence="6 7" key="1">
    <citation type="submission" date="2018-08" db="EMBL/GenBank/DDBJ databases">
        <title>Genomic Encyclopedia of Type Strains, Phase IV (KMG-IV): sequencing the most valuable type-strain genomes for metagenomic binning, comparative biology and taxonomic classification.</title>
        <authorList>
            <person name="Goeker M."/>
        </authorList>
    </citation>
    <scope>NUCLEOTIDE SEQUENCE [LARGE SCALE GENOMIC DNA]</scope>
    <source>
        <strain evidence="6 7">DSM 17274</strain>
    </source>
</reference>
<dbReference type="SUPFAM" id="SSF52540">
    <property type="entry name" value="P-loop containing nucleoside triphosphate hydrolases"/>
    <property type="match status" value="1"/>
</dbReference>
<dbReference type="PANTHER" id="PTHR42734:SF5">
    <property type="entry name" value="IRON TRANSPORT SYSTEM ATP-BINDING PROTEIN HI_0361-RELATED"/>
    <property type="match status" value="1"/>
</dbReference>
<dbReference type="CDD" id="cd03235">
    <property type="entry name" value="ABC_Metallic_Cations"/>
    <property type="match status" value="1"/>
</dbReference>
<dbReference type="Proteomes" id="UP000257076">
    <property type="component" value="Unassembled WGS sequence"/>
</dbReference>
<dbReference type="GO" id="GO:0016887">
    <property type="term" value="F:ATP hydrolysis activity"/>
    <property type="evidence" value="ECO:0007669"/>
    <property type="project" value="InterPro"/>
</dbReference>
<keyword evidence="4 6" id="KW-0067">ATP-binding</keyword>
<name>A0A3E0B2P5_9STAP</name>
<dbReference type="RefSeq" id="WP_115883923.1">
    <property type="nucleotide sequence ID" value="NZ_CBCSHX010000015.1"/>
</dbReference>
<evidence type="ECO:0000313" key="6">
    <source>
        <dbReference type="EMBL" id="REG26225.1"/>
    </source>
</evidence>
<organism evidence="6 7">
    <name type="scientific">Jeotgalicoccus halotolerans</name>
    <dbReference type="NCBI Taxonomy" id="157227"/>
    <lineage>
        <taxon>Bacteria</taxon>
        <taxon>Bacillati</taxon>
        <taxon>Bacillota</taxon>
        <taxon>Bacilli</taxon>
        <taxon>Bacillales</taxon>
        <taxon>Staphylococcaceae</taxon>
        <taxon>Jeotgalicoccus</taxon>
    </lineage>
</organism>
<dbReference type="PANTHER" id="PTHR42734">
    <property type="entry name" value="METAL TRANSPORT SYSTEM ATP-BINDING PROTEIN TM_0124-RELATED"/>
    <property type="match status" value="1"/>
</dbReference>
<dbReference type="FunFam" id="3.40.50.300:FF:000134">
    <property type="entry name" value="Iron-enterobactin ABC transporter ATP-binding protein"/>
    <property type="match status" value="1"/>
</dbReference>
<dbReference type="InterPro" id="IPR017871">
    <property type="entry name" value="ABC_transporter-like_CS"/>
</dbReference>